<accession>A0A7R8WLJ4</accession>
<proteinExistence type="predicted"/>
<sequence length="119" mass="12615">MAGFKDTVIFKNFEGLGDGWSELLVPPHVEKDPGRAIMGPCTPISSSFSVAFQSKHRCSHIFTLPLVLPPDSSSLEGVVATDSIDQDTVLDTAATQFKIASQASSWTSNCCNGGPMAVL</sequence>
<protein>
    <submittedName>
        <fullName evidence="1">Uncharacterized protein</fullName>
    </submittedName>
</protein>
<dbReference type="EMBL" id="OB667478">
    <property type="protein sequence ID" value="CAD7234001.1"/>
    <property type="molecule type" value="Genomic_DNA"/>
</dbReference>
<organism evidence="1">
    <name type="scientific">Cyprideis torosa</name>
    <dbReference type="NCBI Taxonomy" id="163714"/>
    <lineage>
        <taxon>Eukaryota</taxon>
        <taxon>Metazoa</taxon>
        <taxon>Ecdysozoa</taxon>
        <taxon>Arthropoda</taxon>
        <taxon>Crustacea</taxon>
        <taxon>Oligostraca</taxon>
        <taxon>Ostracoda</taxon>
        <taxon>Podocopa</taxon>
        <taxon>Podocopida</taxon>
        <taxon>Cytherocopina</taxon>
        <taxon>Cytheroidea</taxon>
        <taxon>Cytherideidae</taxon>
        <taxon>Cyprideis</taxon>
    </lineage>
</organism>
<dbReference type="AlphaFoldDB" id="A0A7R8WLJ4"/>
<reference evidence="1" key="1">
    <citation type="submission" date="2020-11" db="EMBL/GenBank/DDBJ databases">
        <authorList>
            <person name="Tran Van P."/>
        </authorList>
    </citation>
    <scope>NUCLEOTIDE SEQUENCE</scope>
</reference>
<evidence type="ECO:0000313" key="1">
    <source>
        <dbReference type="EMBL" id="CAD7234001.1"/>
    </source>
</evidence>
<gene>
    <name evidence="1" type="ORF">CTOB1V02_LOCUS11819</name>
</gene>
<name>A0A7R8WLJ4_9CRUS</name>